<name>A0A646KNB2_STRJU</name>
<accession>A0A646KNB2</accession>
<dbReference type="GO" id="GO:0016787">
    <property type="term" value="F:hydrolase activity"/>
    <property type="evidence" value="ECO:0007669"/>
    <property type="project" value="UniProtKB-KW"/>
</dbReference>
<dbReference type="InterPro" id="IPR042001">
    <property type="entry name" value="Sortase_F"/>
</dbReference>
<feature type="compositionally biased region" description="Low complexity" evidence="2">
    <location>
        <begin position="51"/>
        <end position="66"/>
    </location>
</feature>
<dbReference type="AlphaFoldDB" id="A0A646KNB2"/>
<dbReference type="InterPro" id="IPR023365">
    <property type="entry name" value="Sortase_dom-sf"/>
</dbReference>
<evidence type="ECO:0000313" key="4">
    <source>
        <dbReference type="Proteomes" id="UP000419138"/>
    </source>
</evidence>
<gene>
    <name evidence="3" type="ORF">FF041_27655</name>
</gene>
<dbReference type="NCBIfam" id="NF033748">
    <property type="entry name" value="class_F_sortase"/>
    <property type="match status" value="1"/>
</dbReference>
<sequence length="231" mass="24089">MASDPDPLHRPPGHPATRHSAWFTLLSALLLGVSLLRTGMEGSSGGPPRPAVAAVAAQPRTAAGTPPAAPGPLPHSPPRRIAVPSLGVNAPLTRVGLDARGRLQAPPETEGDLAGWYANAAAPGERGTAVIVGHVDDATGPAVFYPLGSIRRDSRIEILRDDGRTAVFTVYGVETHPLRSFPADRVYRDGPGPELRLITCGGRYTEGAGYDSNVVVFARLAEVRPPGRAAS</sequence>
<dbReference type="SUPFAM" id="SSF63817">
    <property type="entry name" value="Sortase"/>
    <property type="match status" value="1"/>
</dbReference>
<comment type="caution">
    <text evidence="3">The sequence shown here is derived from an EMBL/GenBank/DDBJ whole genome shotgun (WGS) entry which is preliminary data.</text>
</comment>
<evidence type="ECO:0000256" key="2">
    <source>
        <dbReference type="SAM" id="MobiDB-lite"/>
    </source>
</evidence>
<keyword evidence="4" id="KW-1185">Reference proteome</keyword>
<dbReference type="InterPro" id="IPR005754">
    <property type="entry name" value="Sortase"/>
</dbReference>
<evidence type="ECO:0000313" key="3">
    <source>
        <dbReference type="EMBL" id="MQT03809.1"/>
    </source>
</evidence>
<dbReference type="Pfam" id="PF04203">
    <property type="entry name" value="Sortase"/>
    <property type="match status" value="1"/>
</dbReference>
<organism evidence="3 4">
    <name type="scientific">Streptomyces jumonjinensis</name>
    <dbReference type="NCBI Taxonomy" id="1945"/>
    <lineage>
        <taxon>Bacteria</taxon>
        <taxon>Bacillati</taxon>
        <taxon>Actinomycetota</taxon>
        <taxon>Actinomycetes</taxon>
        <taxon>Kitasatosporales</taxon>
        <taxon>Streptomycetaceae</taxon>
        <taxon>Streptomyces</taxon>
    </lineage>
</organism>
<protein>
    <submittedName>
        <fullName evidence="3">Class F sortase</fullName>
    </submittedName>
</protein>
<feature type="compositionally biased region" description="Pro residues" evidence="2">
    <location>
        <begin position="67"/>
        <end position="76"/>
    </location>
</feature>
<feature type="region of interest" description="Disordered" evidence="2">
    <location>
        <begin position="40"/>
        <end position="77"/>
    </location>
</feature>
<dbReference type="OrthoDB" id="525039at2"/>
<dbReference type="RefSeq" id="WP_153525322.1">
    <property type="nucleotide sequence ID" value="NZ_JBEPDZ010000041.1"/>
</dbReference>
<evidence type="ECO:0000256" key="1">
    <source>
        <dbReference type="ARBA" id="ARBA00022801"/>
    </source>
</evidence>
<dbReference type="Proteomes" id="UP000419138">
    <property type="component" value="Unassembled WGS sequence"/>
</dbReference>
<keyword evidence="1" id="KW-0378">Hydrolase</keyword>
<dbReference type="CDD" id="cd05829">
    <property type="entry name" value="Sortase_F"/>
    <property type="match status" value="1"/>
</dbReference>
<proteinExistence type="predicted"/>
<dbReference type="EMBL" id="VCLA01000178">
    <property type="protein sequence ID" value="MQT03809.1"/>
    <property type="molecule type" value="Genomic_DNA"/>
</dbReference>
<reference evidence="3 4" key="1">
    <citation type="submission" date="2019-05" db="EMBL/GenBank/DDBJ databases">
        <title>Comparative genomics and metabolomics analyses of clavulanic acid producing Streptomyces species provides insight into specialized metabolism and evolution of beta-lactam biosynthetic gene clusters.</title>
        <authorList>
            <person name="Moore M.A."/>
            <person name="Cruz-Morales P."/>
            <person name="Barona Gomez F."/>
            <person name="Kapil T."/>
        </authorList>
    </citation>
    <scope>NUCLEOTIDE SEQUENCE [LARGE SCALE GENOMIC DNA]</scope>
    <source>
        <strain evidence="3 4">NRRL 5741</strain>
    </source>
</reference>
<dbReference type="Gene3D" id="2.40.260.10">
    <property type="entry name" value="Sortase"/>
    <property type="match status" value="1"/>
</dbReference>